<dbReference type="AlphaFoldDB" id="A0A6P8D0W1"/>
<gene>
    <name evidence="7" type="primary">LOC116200591</name>
</gene>
<dbReference type="GeneID" id="116200591"/>
<accession>A0A6P8D0W1</accession>
<keyword evidence="3 5" id="KW-1133">Transmembrane helix</keyword>
<evidence type="ECO:0000313" key="6">
    <source>
        <dbReference type="Proteomes" id="UP000515151"/>
    </source>
</evidence>
<evidence type="ECO:0000256" key="3">
    <source>
        <dbReference type="ARBA" id="ARBA00022989"/>
    </source>
</evidence>
<organism evidence="6 7">
    <name type="scientific">Punica granatum</name>
    <name type="common">Pomegranate</name>
    <dbReference type="NCBI Taxonomy" id="22663"/>
    <lineage>
        <taxon>Eukaryota</taxon>
        <taxon>Viridiplantae</taxon>
        <taxon>Streptophyta</taxon>
        <taxon>Embryophyta</taxon>
        <taxon>Tracheophyta</taxon>
        <taxon>Spermatophyta</taxon>
        <taxon>Magnoliopsida</taxon>
        <taxon>eudicotyledons</taxon>
        <taxon>Gunneridae</taxon>
        <taxon>Pentapetalae</taxon>
        <taxon>rosids</taxon>
        <taxon>malvids</taxon>
        <taxon>Myrtales</taxon>
        <taxon>Lythraceae</taxon>
        <taxon>Punica</taxon>
    </lineage>
</organism>
<evidence type="ECO:0000256" key="5">
    <source>
        <dbReference type="SAM" id="Phobius"/>
    </source>
</evidence>
<reference evidence="7" key="2">
    <citation type="submission" date="2025-08" db="UniProtKB">
        <authorList>
            <consortium name="RefSeq"/>
        </authorList>
    </citation>
    <scope>IDENTIFICATION</scope>
    <source>
        <tissue evidence="7">Leaf</tissue>
    </source>
</reference>
<evidence type="ECO:0000256" key="2">
    <source>
        <dbReference type="ARBA" id="ARBA00022692"/>
    </source>
</evidence>
<name>A0A6P8D0W1_PUNGR</name>
<feature type="transmembrane region" description="Helical" evidence="5">
    <location>
        <begin position="12"/>
        <end position="34"/>
    </location>
</feature>
<sequence>MEMLDLRVQSSLAKFTRSIVSTTGALIVTLYKGLPIMNTSTSIPLQLVPPPEKNWMLGGFLLACSAFFLSLLIIVQTRLIRDYPSEPMVVFIGCILVAESAGCRITGSFGNRGNTITIWACRMKGPVFVSMFKPLGMIAASDMGVSLLGDTLYLGSVIGAVVIVLGFYSVLWGKAQEEKLEEKPSPQEPLLQKKHLDVQIFSCCDSCILPSHHRCQKSVGILYYAFCR</sequence>
<comment type="subcellular location">
    <subcellularLocation>
        <location evidence="1">Membrane</location>
        <topology evidence="1">Multi-pass membrane protein</topology>
    </subcellularLocation>
</comment>
<dbReference type="GO" id="GO:0022857">
    <property type="term" value="F:transmembrane transporter activity"/>
    <property type="evidence" value="ECO:0007669"/>
    <property type="project" value="InterPro"/>
</dbReference>
<dbReference type="InterPro" id="IPR030184">
    <property type="entry name" value="WAT1-related"/>
</dbReference>
<dbReference type="InterPro" id="IPR037185">
    <property type="entry name" value="EmrE-like"/>
</dbReference>
<dbReference type="GO" id="GO:0016020">
    <property type="term" value="C:membrane"/>
    <property type="evidence" value="ECO:0007669"/>
    <property type="project" value="InterPro"/>
</dbReference>
<evidence type="ECO:0000256" key="4">
    <source>
        <dbReference type="ARBA" id="ARBA00023136"/>
    </source>
</evidence>
<evidence type="ECO:0000256" key="1">
    <source>
        <dbReference type="ARBA" id="ARBA00004141"/>
    </source>
</evidence>
<feature type="transmembrane region" description="Helical" evidence="5">
    <location>
        <begin position="87"/>
        <end position="107"/>
    </location>
</feature>
<feature type="transmembrane region" description="Helical" evidence="5">
    <location>
        <begin position="54"/>
        <end position="75"/>
    </location>
</feature>
<feature type="transmembrane region" description="Helical" evidence="5">
    <location>
        <begin position="152"/>
        <end position="173"/>
    </location>
</feature>
<dbReference type="PANTHER" id="PTHR31218">
    <property type="entry name" value="WAT1-RELATED PROTEIN"/>
    <property type="match status" value="1"/>
</dbReference>
<keyword evidence="2 5" id="KW-0812">Transmembrane</keyword>
<protein>
    <submittedName>
        <fullName evidence="7">WAT1-related protein At5g40230-like</fullName>
    </submittedName>
</protein>
<proteinExistence type="predicted"/>
<dbReference type="SUPFAM" id="SSF103481">
    <property type="entry name" value="Multidrug resistance efflux transporter EmrE"/>
    <property type="match status" value="1"/>
</dbReference>
<keyword evidence="4 5" id="KW-0472">Membrane</keyword>
<reference evidence="6" key="1">
    <citation type="journal article" date="2020" name="Plant Biotechnol. J.">
        <title>The pomegranate (Punica granatum L.) draft genome dissects genetic divergence between soft- and hard-seeded cultivars.</title>
        <authorList>
            <person name="Luo X."/>
            <person name="Li H."/>
            <person name="Wu Z."/>
            <person name="Yao W."/>
            <person name="Zhao P."/>
            <person name="Cao D."/>
            <person name="Yu H."/>
            <person name="Li K."/>
            <person name="Poudel K."/>
            <person name="Zhao D."/>
            <person name="Zhang F."/>
            <person name="Xia X."/>
            <person name="Chen L."/>
            <person name="Wang Q."/>
            <person name="Jing D."/>
            <person name="Cao S."/>
        </authorList>
    </citation>
    <scope>NUCLEOTIDE SEQUENCE [LARGE SCALE GENOMIC DNA]</scope>
    <source>
        <strain evidence="6">cv. Tunisia</strain>
    </source>
</reference>
<evidence type="ECO:0000313" key="7">
    <source>
        <dbReference type="RefSeq" id="XP_031387286.1"/>
    </source>
</evidence>
<dbReference type="RefSeq" id="XP_031387286.1">
    <property type="nucleotide sequence ID" value="XM_031531426.1"/>
</dbReference>
<keyword evidence="6" id="KW-1185">Reference proteome</keyword>
<dbReference type="Proteomes" id="UP000515151">
    <property type="component" value="Chromosome 3"/>
</dbReference>
<dbReference type="OrthoDB" id="1746609at2759"/>